<accession>A0A5J5BI37</accession>
<sequence length="613" mass="66815">MGTPSLCSSIGTFQERLDSDFGSARSFGLGSSFENFSLGGRFDGKFEDRKLSSSGGSGCLESFDGKNNVELRNNVDVGQGSVGIKNAFDFYEKMGSPSSYEANHVGSDDMISLKVANGSESPRIADLNTALDEELYGEDDEGGVVRWGNHCLSGVPQSSPLSLSTQEANNVEANDENMLSFGVNSDSHSLAGVEEKARSQMVVEREDSCLQGLDSHSGAEYAVGEAGSCSDEDKTSSRYVHSEGEDSMFGCGTDDEQKFDSYYHRNISYHQEAKSENNNSLLMSSSVAFGADDWDDFVQETGETDITSIILDNFQDKIQMSSETERNLSNSTTETDIRFLGVDAPEQGVVDISVSSNQVQGTDELAECIKTCSVMPINFPDLGEVEQGEDVKDIIFANNQVRDVDESAEYLKACSVGDILEIEQDPQSQEAHLKKDLNLADVGLERVCPFASINEYTPTEDGQVSESQELEKSKSQLDPLSDTAASQLYSASTKAPEDKMVNFFEDPYSLPSMVENNMEVTLGDSLNSVNLFEDHPTPIKTENLELNELYDEVVLEMEEILLDSVESPGATFTQGNRIYQSQISLPLRDGGSTASTSGMDDAYPLIQRASENR</sequence>
<evidence type="ECO:0000313" key="2">
    <source>
        <dbReference type="EMBL" id="KAA8542288.1"/>
    </source>
</evidence>
<feature type="region of interest" description="Disordered" evidence="1">
    <location>
        <begin position="589"/>
        <end position="613"/>
    </location>
</feature>
<keyword evidence="3" id="KW-1185">Reference proteome</keyword>
<dbReference type="Proteomes" id="UP000325577">
    <property type="component" value="Linkage Group LG12"/>
</dbReference>
<reference evidence="2 3" key="1">
    <citation type="submission" date="2019-09" db="EMBL/GenBank/DDBJ databases">
        <title>A chromosome-level genome assembly of the Chinese tupelo Nyssa sinensis.</title>
        <authorList>
            <person name="Yang X."/>
            <person name="Kang M."/>
            <person name="Yang Y."/>
            <person name="Xiong H."/>
            <person name="Wang M."/>
            <person name="Zhang Z."/>
            <person name="Wang Z."/>
            <person name="Wu H."/>
            <person name="Ma T."/>
            <person name="Liu J."/>
            <person name="Xi Z."/>
        </authorList>
    </citation>
    <scope>NUCLEOTIDE SEQUENCE [LARGE SCALE GENOMIC DNA]</scope>
    <source>
        <strain evidence="2">J267</strain>
        <tissue evidence="2">Leaf</tissue>
    </source>
</reference>
<dbReference type="AlphaFoldDB" id="A0A5J5BI37"/>
<protein>
    <submittedName>
        <fullName evidence="2">Uncharacterized protein</fullName>
    </submittedName>
</protein>
<name>A0A5J5BI37_9ASTE</name>
<dbReference type="OrthoDB" id="1918044at2759"/>
<proteinExistence type="predicted"/>
<dbReference type="EMBL" id="CM018035">
    <property type="protein sequence ID" value="KAA8542288.1"/>
    <property type="molecule type" value="Genomic_DNA"/>
</dbReference>
<evidence type="ECO:0000256" key="1">
    <source>
        <dbReference type="SAM" id="MobiDB-lite"/>
    </source>
</evidence>
<evidence type="ECO:0000313" key="3">
    <source>
        <dbReference type="Proteomes" id="UP000325577"/>
    </source>
</evidence>
<feature type="region of interest" description="Disordered" evidence="1">
    <location>
        <begin position="456"/>
        <end position="481"/>
    </location>
</feature>
<organism evidence="2 3">
    <name type="scientific">Nyssa sinensis</name>
    <dbReference type="NCBI Taxonomy" id="561372"/>
    <lineage>
        <taxon>Eukaryota</taxon>
        <taxon>Viridiplantae</taxon>
        <taxon>Streptophyta</taxon>
        <taxon>Embryophyta</taxon>
        <taxon>Tracheophyta</taxon>
        <taxon>Spermatophyta</taxon>
        <taxon>Magnoliopsida</taxon>
        <taxon>eudicotyledons</taxon>
        <taxon>Gunneridae</taxon>
        <taxon>Pentapetalae</taxon>
        <taxon>asterids</taxon>
        <taxon>Cornales</taxon>
        <taxon>Nyssaceae</taxon>
        <taxon>Nyssa</taxon>
    </lineage>
</organism>
<gene>
    <name evidence="2" type="ORF">F0562_023576</name>
</gene>